<dbReference type="Proteomes" id="UP000567179">
    <property type="component" value="Unassembled WGS sequence"/>
</dbReference>
<evidence type="ECO:0000313" key="1">
    <source>
        <dbReference type="EMBL" id="KAF5320801.1"/>
    </source>
</evidence>
<proteinExistence type="predicted"/>
<dbReference type="EMBL" id="JAACJJ010000028">
    <property type="protein sequence ID" value="KAF5320801.1"/>
    <property type="molecule type" value="Genomic_DNA"/>
</dbReference>
<protein>
    <submittedName>
        <fullName evidence="1">Uncharacterized protein</fullName>
    </submittedName>
</protein>
<sequence>MFFPIKRLPLELALEIIRLAASTDIQANNTQSPVPRYQNARALCLVSHGFREVAMAHLLHTVIFADTESVHTFVRSIRMQMELHEQRSRLALDYLPLVYHVWCTRYLLTSSSAHMAPTPHSILYDIVRNARTVGFTFGAIFFLSEVISGAKVSPWVQVDSKSQLTNPQPAEDWKCKRLTLGGMGIRWNPITSSRQGLAFLAGLTHLRLWSPNIHHSGPAGAVPLWLASVPLENMPNLTHLAFSLNHTEGSTKMDVLVYTCSGPSSHTPSKSGHIFRRWATSADPLEHGTVVQVDIQNVGSVSPIPEHCFELAFLRAAAATNVRS</sequence>
<keyword evidence="2" id="KW-1185">Reference proteome</keyword>
<comment type="caution">
    <text evidence="1">The sequence shown here is derived from an EMBL/GenBank/DDBJ whole genome shotgun (WGS) entry which is preliminary data.</text>
</comment>
<dbReference type="OrthoDB" id="2606310at2759"/>
<gene>
    <name evidence="1" type="ORF">D9619_001961</name>
</gene>
<accession>A0A8H5F256</accession>
<evidence type="ECO:0000313" key="2">
    <source>
        <dbReference type="Proteomes" id="UP000567179"/>
    </source>
</evidence>
<reference evidence="1 2" key="1">
    <citation type="journal article" date="2020" name="ISME J.">
        <title>Uncovering the hidden diversity of litter-decomposition mechanisms in mushroom-forming fungi.</title>
        <authorList>
            <person name="Floudas D."/>
            <person name="Bentzer J."/>
            <person name="Ahren D."/>
            <person name="Johansson T."/>
            <person name="Persson P."/>
            <person name="Tunlid A."/>
        </authorList>
    </citation>
    <scope>NUCLEOTIDE SEQUENCE [LARGE SCALE GENOMIC DNA]</scope>
    <source>
        <strain evidence="1 2">CBS 101986</strain>
    </source>
</reference>
<dbReference type="AlphaFoldDB" id="A0A8H5F256"/>
<organism evidence="1 2">
    <name type="scientific">Psilocybe cf. subviscida</name>
    <dbReference type="NCBI Taxonomy" id="2480587"/>
    <lineage>
        <taxon>Eukaryota</taxon>
        <taxon>Fungi</taxon>
        <taxon>Dikarya</taxon>
        <taxon>Basidiomycota</taxon>
        <taxon>Agaricomycotina</taxon>
        <taxon>Agaricomycetes</taxon>
        <taxon>Agaricomycetidae</taxon>
        <taxon>Agaricales</taxon>
        <taxon>Agaricineae</taxon>
        <taxon>Strophariaceae</taxon>
        <taxon>Psilocybe</taxon>
    </lineage>
</organism>
<name>A0A8H5F256_9AGAR</name>